<feature type="chain" id="PRO_5044341617" description="F-box domain-containing protein" evidence="1">
    <location>
        <begin position="21"/>
        <end position="302"/>
    </location>
</feature>
<dbReference type="Proteomes" id="UP001515480">
    <property type="component" value="Unassembled WGS sequence"/>
</dbReference>
<dbReference type="Pfam" id="PF12937">
    <property type="entry name" value="F-box-like"/>
    <property type="match status" value="1"/>
</dbReference>
<organism evidence="3 4">
    <name type="scientific">Prymnesium parvum</name>
    <name type="common">Toxic golden alga</name>
    <dbReference type="NCBI Taxonomy" id="97485"/>
    <lineage>
        <taxon>Eukaryota</taxon>
        <taxon>Haptista</taxon>
        <taxon>Haptophyta</taxon>
        <taxon>Prymnesiophyceae</taxon>
        <taxon>Prymnesiales</taxon>
        <taxon>Prymnesiaceae</taxon>
        <taxon>Prymnesium</taxon>
    </lineage>
</organism>
<sequence length="302" mass="33416">MLPADLLPLVLSHLPAASLAAAAAVCKEWTSPARDPLLWFRLAQRECPRLCAAGAAAPPPLGGSWRNTLRLSRSRRRGAAAAAVPRRRAPPAAAAAAALARDFRFFLTVEREARAGGALVGRAACEVVWRARGVGGVRARFEPPLEAAEGVLCGPRGGEAAVGDEDDLYLSVWARRRADERTAFFLGFRRKEWGEFDATWYSWEADAAAPAWMESMLDEHAARMRSEWPTMRGFTFGADGKPSPRVHATVHVDVATHAEGTFPRKFTAWRRLELRFSFSRSRPVPMKPTMLLRALRDYLEWV</sequence>
<dbReference type="InterPro" id="IPR001810">
    <property type="entry name" value="F-box_dom"/>
</dbReference>
<evidence type="ECO:0000313" key="3">
    <source>
        <dbReference type="EMBL" id="KAL1526265.1"/>
    </source>
</evidence>
<dbReference type="PROSITE" id="PS50181">
    <property type="entry name" value="FBOX"/>
    <property type="match status" value="1"/>
</dbReference>
<keyword evidence="4" id="KW-1185">Reference proteome</keyword>
<dbReference type="AlphaFoldDB" id="A0AB34JX32"/>
<keyword evidence="1" id="KW-0732">Signal</keyword>
<comment type="caution">
    <text evidence="3">The sequence shown here is derived from an EMBL/GenBank/DDBJ whole genome shotgun (WGS) entry which is preliminary data.</text>
</comment>
<evidence type="ECO:0000313" key="4">
    <source>
        <dbReference type="Proteomes" id="UP001515480"/>
    </source>
</evidence>
<feature type="domain" description="F-box" evidence="2">
    <location>
        <begin position="1"/>
        <end position="42"/>
    </location>
</feature>
<reference evidence="3 4" key="1">
    <citation type="journal article" date="2024" name="Science">
        <title>Giant polyketide synthase enzymes in the biosynthesis of giant marine polyether toxins.</title>
        <authorList>
            <person name="Fallon T.R."/>
            <person name="Shende V.V."/>
            <person name="Wierzbicki I.H."/>
            <person name="Pendleton A.L."/>
            <person name="Watervoot N.F."/>
            <person name="Auber R.P."/>
            <person name="Gonzalez D.J."/>
            <person name="Wisecaver J.H."/>
            <person name="Moore B.S."/>
        </authorList>
    </citation>
    <scope>NUCLEOTIDE SEQUENCE [LARGE SCALE GENOMIC DNA]</scope>
    <source>
        <strain evidence="3 4">12B1</strain>
    </source>
</reference>
<dbReference type="InterPro" id="IPR036047">
    <property type="entry name" value="F-box-like_dom_sf"/>
</dbReference>
<protein>
    <recommendedName>
        <fullName evidence="2">F-box domain-containing protein</fullName>
    </recommendedName>
</protein>
<dbReference type="SMART" id="SM00256">
    <property type="entry name" value="FBOX"/>
    <property type="match status" value="1"/>
</dbReference>
<dbReference type="SUPFAM" id="SSF81383">
    <property type="entry name" value="F-box domain"/>
    <property type="match status" value="1"/>
</dbReference>
<evidence type="ECO:0000256" key="1">
    <source>
        <dbReference type="SAM" id="SignalP"/>
    </source>
</evidence>
<dbReference type="Gene3D" id="1.20.1280.50">
    <property type="match status" value="1"/>
</dbReference>
<gene>
    <name evidence="3" type="ORF">AB1Y20_014984</name>
</gene>
<evidence type="ECO:0000259" key="2">
    <source>
        <dbReference type="PROSITE" id="PS50181"/>
    </source>
</evidence>
<dbReference type="EMBL" id="JBGBPQ010000003">
    <property type="protein sequence ID" value="KAL1526265.1"/>
    <property type="molecule type" value="Genomic_DNA"/>
</dbReference>
<accession>A0AB34JX32</accession>
<proteinExistence type="predicted"/>
<feature type="signal peptide" evidence="1">
    <location>
        <begin position="1"/>
        <end position="20"/>
    </location>
</feature>
<name>A0AB34JX32_PRYPA</name>